<dbReference type="AlphaFoldDB" id="A0A9W4U2D9"/>
<dbReference type="OrthoDB" id="4966402at2759"/>
<dbReference type="EMBL" id="CAOQHR010000001">
    <property type="protein sequence ID" value="CAI6228322.1"/>
    <property type="molecule type" value="Genomic_DNA"/>
</dbReference>
<accession>A0A9W4U2D9</accession>
<name>A0A9W4U2D9_9PLEO</name>
<gene>
    <name evidence="1" type="ORF">PDIGIT_LOCUS115</name>
</gene>
<organism evidence="1 2">
    <name type="scientific">Periconia digitata</name>
    <dbReference type="NCBI Taxonomy" id="1303443"/>
    <lineage>
        <taxon>Eukaryota</taxon>
        <taxon>Fungi</taxon>
        <taxon>Dikarya</taxon>
        <taxon>Ascomycota</taxon>
        <taxon>Pezizomycotina</taxon>
        <taxon>Dothideomycetes</taxon>
        <taxon>Pleosporomycetidae</taxon>
        <taxon>Pleosporales</taxon>
        <taxon>Massarineae</taxon>
        <taxon>Periconiaceae</taxon>
        <taxon>Periconia</taxon>
    </lineage>
</organism>
<reference evidence="1" key="1">
    <citation type="submission" date="2023-01" db="EMBL/GenBank/DDBJ databases">
        <authorList>
            <person name="Van Ghelder C."/>
            <person name="Rancurel C."/>
        </authorList>
    </citation>
    <scope>NUCLEOTIDE SEQUENCE</scope>
    <source>
        <strain evidence="1">CNCM I-4278</strain>
    </source>
</reference>
<dbReference type="Proteomes" id="UP001152607">
    <property type="component" value="Unassembled WGS sequence"/>
</dbReference>
<keyword evidence="2" id="KW-1185">Reference proteome</keyword>
<sequence length="74" mass="8824">MCLYERIHFPLCRHTETRLVQYCHFARNDPGHQCFGAWRYLKDYEQTESACDECTKRAPGFTPAHRMYGIPRGR</sequence>
<evidence type="ECO:0000313" key="1">
    <source>
        <dbReference type="EMBL" id="CAI6228322.1"/>
    </source>
</evidence>
<proteinExistence type="predicted"/>
<evidence type="ECO:0000313" key="2">
    <source>
        <dbReference type="Proteomes" id="UP001152607"/>
    </source>
</evidence>
<comment type="caution">
    <text evidence="1">The sequence shown here is derived from an EMBL/GenBank/DDBJ whole genome shotgun (WGS) entry which is preliminary data.</text>
</comment>
<protein>
    <submittedName>
        <fullName evidence="1">Uncharacterized protein</fullName>
    </submittedName>
</protein>